<proteinExistence type="predicted"/>
<accession>A0A174E897</accession>
<evidence type="ECO:0000313" key="1">
    <source>
        <dbReference type="EMBL" id="CUO33883.1"/>
    </source>
</evidence>
<dbReference type="GeneID" id="75077755"/>
<gene>
    <name evidence="1" type="ORF">ERS852476_02570</name>
</gene>
<dbReference type="Gene3D" id="3.40.800.10">
    <property type="entry name" value="Ureohydrolase domain"/>
    <property type="match status" value="1"/>
</dbReference>
<dbReference type="Proteomes" id="UP000095645">
    <property type="component" value="Unassembled WGS sequence"/>
</dbReference>
<dbReference type="RefSeq" id="WP_022380551.1">
    <property type="nucleotide sequence ID" value="NZ_CYZP01000023.1"/>
</dbReference>
<evidence type="ECO:0008006" key="3">
    <source>
        <dbReference type="Google" id="ProtNLM"/>
    </source>
</evidence>
<sequence length="278" mass="31792">MQEQNPIVLMNFSGIYREEEFWKNRQVSWIELQDVCGTNCYCDEEAIAEINKRTENYPTAGIHFIDSGNYHYMTRLWLTRMDQPFCLLVYDNHTDMQPPAFGGILSCGGWIAAALEELENLKYVILVGPDEAAYEQVDENLKDRVIFLSREKLQVMNDEERNWFLRETVSEVCNWRKSEGLQEDAEKFLPLYISVDKDVLCTEDAQTTWSQGDMRLTTLVSGVQTVLECAKESSGKIAGVDICGEADAEAVHENEANDYANEKLLEVFEGLFGKSDCE</sequence>
<name>A0A174E897_9FIRM</name>
<dbReference type="AlphaFoldDB" id="A0A174E897"/>
<dbReference type="InterPro" id="IPR023696">
    <property type="entry name" value="Ureohydrolase_dom_sf"/>
</dbReference>
<dbReference type="EMBL" id="CYZP01000023">
    <property type="protein sequence ID" value="CUO33883.1"/>
    <property type="molecule type" value="Genomic_DNA"/>
</dbReference>
<evidence type="ECO:0000313" key="2">
    <source>
        <dbReference type="Proteomes" id="UP000095645"/>
    </source>
</evidence>
<reference evidence="1 2" key="1">
    <citation type="submission" date="2015-09" db="EMBL/GenBank/DDBJ databases">
        <authorList>
            <consortium name="Pathogen Informatics"/>
        </authorList>
    </citation>
    <scope>NUCLEOTIDE SEQUENCE [LARGE SCALE GENOMIC DNA]</scope>
    <source>
        <strain evidence="1 2">2789STDY5834861</strain>
    </source>
</reference>
<organism evidence="1 2">
    <name type="scientific">Blautia obeum</name>
    <dbReference type="NCBI Taxonomy" id="40520"/>
    <lineage>
        <taxon>Bacteria</taxon>
        <taxon>Bacillati</taxon>
        <taxon>Bacillota</taxon>
        <taxon>Clostridia</taxon>
        <taxon>Lachnospirales</taxon>
        <taxon>Lachnospiraceae</taxon>
        <taxon>Blautia</taxon>
    </lineage>
</organism>
<protein>
    <recommendedName>
        <fullName evidence="3">Arginase</fullName>
    </recommendedName>
</protein>
<dbReference type="SUPFAM" id="SSF52768">
    <property type="entry name" value="Arginase/deacetylase"/>
    <property type="match status" value="1"/>
</dbReference>